<feature type="domain" description="NlpC/P60" evidence="7">
    <location>
        <begin position="217"/>
        <end position="334"/>
    </location>
</feature>
<keyword evidence="3" id="KW-0378">Hydrolase</keyword>
<dbReference type="Gene3D" id="1.20.5.340">
    <property type="match status" value="1"/>
</dbReference>
<dbReference type="InterPro" id="IPR038765">
    <property type="entry name" value="Papain-like_cys_pep_sf"/>
</dbReference>
<evidence type="ECO:0000313" key="8">
    <source>
        <dbReference type="EMBL" id="MDS1271414.1"/>
    </source>
</evidence>
<evidence type="ECO:0000259" key="7">
    <source>
        <dbReference type="PROSITE" id="PS51935"/>
    </source>
</evidence>
<feature type="compositionally biased region" description="Polar residues" evidence="5">
    <location>
        <begin position="200"/>
        <end position="210"/>
    </location>
</feature>
<dbReference type="InterPro" id="IPR000064">
    <property type="entry name" value="NLP_P60_dom"/>
</dbReference>
<dbReference type="Gene3D" id="3.90.1720.10">
    <property type="entry name" value="endopeptidase domain like (from Nostoc punctiforme)"/>
    <property type="match status" value="1"/>
</dbReference>
<evidence type="ECO:0000256" key="3">
    <source>
        <dbReference type="ARBA" id="ARBA00022801"/>
    </source>
</evidence>
<evidence type="ECO:0000256" key="4">
    <source>
        <dbReference type="ARBA" id="ARBA00022807"/>
    </source>
</evidence>
<feature type="region of interest" description="Disordered" evidence="5">
    <location>
        <begin position="197"/>
        <end position="216"/>
    </location>
</feature>
<dbReference type="Pfam" id="PF00877">
    <property type="entry name" value="NLPC_P60"/>
    <property type="match status" value="1"/>
</dbReference>
<dbReference type="SUPFAM" id="SSF54001">
    <property type="entry name" value="Cysteine proteinases"/>
    <property type="match status" value="1"/>
</dbReference>
<gene>
    <name evidence="8" type="ORF">RIF23_14025</name>
</gene>
<protein>
    <submittedName>
        <fullName evidence="8">NlpC/P60 family protein</fullName>
    </submittedName>
</protein>
<reference evidence="9" key="1">
    <citation type="submission" date="2023-07" db="EMBL/GenBank/DDBJ databases">
        <title>Novel species in the genus Lipingzhangella isolated from Sambhar Salt Lake.</title>
        <authorList>
            <person name="Jiya N."/>
            <person name="Kajale S."/>
            <person name="Sharma A."/>
        </authorList>
    </citation>
    <scope>NUCLEOTIDE SEQUENCE [LARGE SCALE GENOMIC DNA]</scope>
    <source>
        <strain evidence="9">LS1_29</strain>
    </source>
</reference>
<dbReference type="PANTHER" id="PTHR47053">
    <property type="entry name" value="MUREIN DD-ENDOPEPTIDASE MEPH-RELATED"/>
    <property type="match status" value="1"/>
</dbReference>
<evidence type="ECO:0000256" key="2">
    <source>
        <dbReference type="ARBA" id="ARBA00022670"/>
    </source>
</evidence>
<dbReference type="RefSeq" id="WP_310912975.1">
    <property type="nucleotide sequence ID" value="NZ_JAVLVT010000006.1"/>
</dbReference>
<evidence type="ECO:0000256" key="1">
    <source>
        <dbReference type="ARBA" id="ARBA00007074"/>
    </source>
</evidence>
<feature type="region of interest" description="Disordered" evidence="5">
    <location>
        <begin position="68"/>
        <end position="91"/>
    </location>
</feature>
<sequence length="334" mass="36662">MSQPKQHNRRNKRSFTASLSVAAAGGILIPNGVAHADPEPTEEEVQDRIEELSEEISDLVEEYNVAEEDLDSAESRLDEVEEQIESEENNYDELRESVVHLASSAYQGSDLESPTTALAVDDPADLIEQADDLDYLSENRSALLEEYVGSAERLEGLRADADTEYEEAQEHLDELAEQREEIEEALAEQEALLADFEGDNPTTGDASQGASYDGDASGNARTALDFAYAQVGTPYQWGGTGPDGYDCSGLMQTSWAQAGVSIPRTTGQQYQMPNRVSRGQLRPGDIMFFYEGISHNGMYAGDGQMVHSPSSGRHVEVVNLADYWDQHFQGAVRP</sequence>
<evidence type="ECO:0000313" key="9">
    <source>
        <dbReference type="Proteomes" id="UP001250214"/>
    </source>
</evidence>
<keyword evidence="2" id="KW-0645">Protease</keyword>
<dbReference type="InterPro" id="IPR051202">
    <property type="entry name" value="Peptidase_C40"/>
</dbReference>
<keyword evidence="6" id="KW-0732">Signal</keyword>
<accession>A0ABU2H9Z6</accession>
<dbReference type="PANTHER" id="PTHR47053:SF1">
    <property type="entry name" value="MUREIN DD-ENDOPEPTIDASE MEPH-RELATED"/>
    <property type="match status" value="1"/>
</dbReference>
<evidence type="ECO:0000256" key="5">
    <source>
        <dbReference type="SAM" id="MobiDB-lite"/>
    </source>
</evidence>
<comment type="similarity">
    <text evidence="1">Belongs to the peptidase C40 family.</text>
</comment>
<organism evidence="8 9">
    <name type="scientific">Lipingzhangella rawalii</name>
    <dbReference type="NCBI Taxonomy" id="2055835"/>
    <lineage>
        <taxon>Bacteria</taxon>
        <taxon>Bacillati</taxon>
        <taxon>Actinomycetota</taxon>
        <taxon>Actinomycetes</taxon>
        <taxon>Streptosporangiales</taxon>
        <taxon>Nocardiopsidaceae</taxon>
        <taxon>Lipingzhangella</taxon>
    </lineage>
</organism>
<name>A0ABU2H9Z6_9ACTN</name>
<dbReference type="EMBL" id="JAVLVT010000006">
    <property type="protein sequence ID" value="MDS1271414.1"/>
    <property type="molecule type" value="Genomic_DNA"/>
</dbReference>
<dbReference type="Proteomes" id="UP001250214">
    <property type="component" value="Unassembled WGS sequence"/>
</dbReference>
<keyword evidence="9" id="KW-1185">Reference proteome</keyword>
<dbReference type="PROSITE" id="PS51935">
    <property type="entry name" value="NLPC_P60"/>
    <property type="match status" value="1"/>
</dbReference>
<keyword evidence="4" id="KW-0788">Thiol protease</keyword>
<comment type="caution">
    <text evidence="8">The sequence shown here is derived from an EMBL/GenBank/DDBJ whole genome shotgun (WGS) entry which is preliminary data.</text>
</comment>
<feature type="chain" id="PRO_5047533366" evidence="6">
    <location>
        <begin position="37"/>
        <end position="334"/>
    </location>
</feature>
<proteinExistence type="inferred from homology"/>
<evidence type="ECO:0000256" key="6">
    <source>
        <dbReference type="SAM" id="SignalP"/>
    </source>
</evidence>
<feature type="compositionally biased region" description="Acidic residues" evidence="5">
    <location>
        <begin position="79"/>
        <end position="91"/>
    </location>
</feature>
<feature type="signal peptide" evidence="6">
    <location>
        <begin position="1"/>
        <end position="36"/>
    </location>
</feature>